<dbReference type="GO" id="GO:0022857">
    <property type="term" value="F:transmembrane transporter activity"/>
    <property type="evidence" value="ECO:0007669"/>
    <property type="project" value="InterPro"/>
</dbReference>
<protein>
    <submittedName>
        <fullName evidence="6">Monocarboxylate transporter 10</fullName>
    </submittedName>
</protein>
<dbReference type="GO" id="GO:0016020">
    <property type="term" value="C:membrane"/>
    <property type="evidence" value="ECO:0007669"/>
    <property type="project" value="UniProtKB-SubCell"/>
</dbReference>
<dbReference type="Pfam" id="PF00484">
    <property type="entry name" value="Pro_CA"/>
    <property type="match status" value="1"/>
</dbReference>
<dbReference type="Pfam" id="PF07690">
    <property type="entry name" value="MFS_1"/>
    <property type="match status" value="1"/>
</dbReference>
<name>A0A2B4SEH1_STYPI</name>
<feature type="transmembrane region" description="Helical" evidence="4">
    <location>
        <begin position="416"/>
        <end position="436"/>
    </location>
</feature>
<feature type="transmembrane region" description="Helical" evidence="4">
    <location>
        <begin position="358"/>
        <end position="377"/>
    </location>
</feature>
<sequence>MEKLLQGILKFRNLVRPSMLPQLEKLAHKAQPRMLLITCMDSRLCPTSFTQADPGDMFIMRNAGNVVPHNQLFGENQQSVLSERAALELAVSTGVKDIAVCGHSDCKAMDCLYHMYDTTDKEKQDSETSWVASWLRRYAQSSLTKFEKLGVPMDGSSKEKDNLEIMFDKEKDMSDVDKLSQVNVIQQMQNIKSYGFVRNKLNEGSLQLYGLWFNIGKETGPPALRPIQEDETMHNLINLEWVTLESRVKETEFLRMPGIGNLRYKNKAICKEAVPVIRRNTEICKAVDWGWIVCICAALVQFVVLGIHNSFGILYIVFLREYGWGQAFTGYIGSMGLGMNFFFGPFTSALCDRFGCRNVAIAGGIISVTAMVATSFVSSLVPIYITYSVMWGMGSSMSYVPTFLMVDRYFERRKSLANGIITAGSAVGALVMGPTINALVESIGWRHTMRFLGVVTFVMIMAAFSYRAPPVEREIEKRENKVIDLTVWSNKGFVVWALALGIFNLGYFIPYVYLPIHATYHKIPQSKASFLIGFLSVGSLVGRLFFGHVSDYRCVNRMYLYQTALLIMAVTTTLCPLATNYGGLILYTILFGIFDGVFVTLIPIVTGDIVGRNKLSSALGFLYLVFSIPIMTGSLLAGFLSEITSTYNEAFFFSGAAIAVCAGILSLVPVLTPTRRQGATEINMRSNLLREKKKIPSFFETHIIFTGNPSQIAYYMQFLERETDV</sequence>
<feature type="binding site" evidence="3">
    <location>
        <position position="106"/>
    </location>
    <ligand>
        <name>Zn(2+)</name>
        <dbReference type="ChEBI" id="CHEBI:29105"/>
    </ligand>
</feature>
<feature type="transmembrane region" description="Helical" evidence="4">
    <location>
        <begin position="618"/>
        <end position="639"/>
    </location>
</feature>
<dbReference type="PANTHER" id="PTHR11360">
    <property type="entry name" value="MONOCARBOXYLATE TRANSPORTER"/>
    <property type="match status" value="1"/>
</dbReference>
<reference evidence="7" key="1">
    <citation type="journal article" date="2017" name="bioRxiv">
        <title>Comparative analysis of the genomes of Stylophora pistillata and Acropora digitifera provides evidence for extensive differences between species of corals.</title>
        <authorList>
            <person name="Voolstra C.R."/>
            <person name="Li Y."/>
            <person name="Liew Y.J."/>
            <person name="Baumgarten S."/>
            <person name="Zoccola D."/>
            <person name="Flot J.-F."/>
            <person name="Tambutte S."/>
            <person name="Allemand D."/>
            <person name="Aranda M."/>
        </authorList>
    </citation>
    <scope>NUCLEOTIDE SEQUENCE [LARGE SCALE GENOMIC DNA]</scope>
</reference>
<feature type="binding site" evidence="3">
    <location>
        <position position="41"/>
    </location>
    <ligand>
        <name>Zn(2+)</name>
        <dbReference type="ChEBI" id="CHEBI:29105"/>
    </ligand>
</feature>
<keyword evidence="3" id="KW-0479">Metal-binding</keyword>
<keyword evidence="7" id="KW-1185">Reference proteome</keyword>
<keyword evidence="3" id="KW-0862">Zinc</keyword>
<feature type="domain" description="Major facilitator superfamily (MFS) profile" evidence="5">
    <location>
        <begin position="485"/>
        <end position="725"/>
    </location>
</feature>
<dbReference type="InterPro" id="IPR001765">
    <property type="entry name" value="Carbonic_anhydrase"/>
</dbReference>
<feature type="transmembrane region" description="Helical" evidence="4">
    <location>
        <begin position="448"/>
        <end position="468"/>
    </location>
</feature>
<feature type="binding site" evidence="3">
    <location>
        <position position="39"/>
    </location>
    <ligand>
        <name>Zn(2+)</name>
        <dbReference type="ChEBI" id="CHEBI:29105"/>
    </ligand>
</feature>
<dbReference type="OrthoDB" id="6499973at2759"/>
<dbReference type="SUPFAM" id="SSF103473">
    <property type="entry name" value="MFS general substrate transporter"/>
    <property type="match status" value="1"/>
</dbReference>
<dbReference type="InterPro" id="IPR011701">
    <property type="entry name" value="MFS"/>
</dbReference>
<gene>
    <name evidence="6" type="primary">slc16a10</name>
    <name evidence="6" type="ORF">AWC38_SpisGene8504</name>
</gene>
<dbReference type="InterPro" id="IPR020846">
    <property type="entry name" value="MFS_dom"/>
</dbReference>
<feature type="transmembrane region" description="Helical" evidence="4">
    <location>
        <begin position="585"/>
        <end position="606"/>
    </location>
</feature>
<dbReference type="EMBL" id="LSMT01000117">
    <property type="protein sequence ID" value="PFX26835.1"/>
    <property type="molecule type" value="Genomic_DNA"/>
</dbReference>
<evidence type="ECO:0000256" key="1">
    <source>
        <dbReference type="ARBA" id="ARBA00004141"/>
    </source>
</evidence>
<dbReference type="InterPro" id="IPR050327">
    <property type="entry name" value="Proton-linked_MCT"/>
</dbReference>
<evidence type="ECO:0000256" key="2">
    <source>
        <dbReference type="ARBA" id="ARBA00006217"/>
    </source>
</evidence>
<dbReference type="AlphaFoldDB" id="A0A2B4SEH1"/>
<comment type="caution">
    <text evidence="6">The sequence shown here is derived from an EMBL/GenBank/DDBJ whole genome shotgun (WGS) entry which is preliminary data.</text>
</comment>
<keyword evidence="4" id="KW-0472">Membrane</keyword>
<dbReference type="InterPro" id="IPR036259">
    <property type="entry name" value="MFS_trans_sf"/>
</dbReference>
<dbReference type="Gene3D" id="1.20.1250.20">
    <property type="entry name" value="MFS general substrate transporter like domains"/>
    <property type="match status" value="2"/>
</dbReference>
<dbReference type="GO" id="GO:0004089">
    <property type="term" value="F:carbonate dehydratase activity"/>
    <property type="evidence" value="ECO:0007669"/>
    <property type="project" value="InterPro"/>
</dbReference>
<dbReference type="Gene3D" id="3.40.1050.10">
    <property type="entry name" value="Carbonic anhydrase"/>
    <property type="match status" value="1"/>
</dbReference>
<evidence type="ECO:0000256" key="4">
    <source>
        <dbReference type="SAM" id="Phobius"/>
    </source>
</evidence>
<comment type="cofactor">
    <cofactor evidence="3">
        <name>Zn(2+)</name>
        <dbReference type="ChEBI" id="CHEBI:29105"/>
    </cofactor>
    <text evidence="3">Binds 1 zinc ion per subunit.</text>
</comment>
<dbReference type="GO" id="GO:0008270">
    <property type="term" value="F:zinc ion binding"/>
    <property type="evidence" value="ECO:0007669"/>
    <property type="project" value="InterPro"/>
</dbReference>
<feature type="transmembrane region" description="Helical" evidence="4">
    <location>
        <begin position="558"/>
        <end position="579"/>
    </location>
</feature>
<feature type="transmembrane region" description="Helical" evidence="4">
    <location>
        <begin position="651"/>
        <end position="671"/>
    </location>
</feature>
<evidence type="ECO:0000256" key="3">
    <source>
        <dbReference type="PIRSR" id="PIRSR601765-1"/>
    </source>
</evidence>
<dbReference type="PROSITE" id="PS50850">
    <property type="entry name" value="MFS"/>
    <property type="match status" value="1"/>
</dbReference>
<comment type="subcellular location">
    <subcellularLocation>
        <location evidence="1">Membrane</location>
        <topology evidence="1">Multi-pass membrane protein</topology>
    </subcellularLocation>
</comment>
<dbReference type="SMART" id="SM00947">
    <property type="entry name" value="Pro_CA"/>
    <property type="match status" value="1"/>
</dbReference>
<dbReference type="PANTHER" id="PTHR11360:SF251">
    <property type="entry name" value="MAJOR FACILITATOR SUPERFAMILY (MFS) PROFILE DOMAIN-CONTAINING PROTEIN"/>
    <property type="match status" value="1"/>
</dbReference>
<feature type="transmembrane region" description="Helical" evidence="4">
    <location>
        <begin position="383"/>
        <end position="404"/>
    </location>
</feature>
<evidence type="ECO:0000313" key="7">
    <source>
        <dbReference type="Proteomes" id="UP000225706"/>
    </source>
</evidence>
<proteinExistence type="inferred from homology"/>
<feature type="transmembrane region" description="Helical" evidence="4">
    <location>
        <begin position="289"/>
        <end position="318"/>
    </location>
</feature>
<comment type="similarity">
    <text evidence="2">Belongs to the beta-class carbonic anhydrase family.</text>
</comment>
<feature type="transmembrane region" description="Helical" evidence="4">
    <location>
        <begin position="528"/>
        <end position="546"/>
    </location>
</feature>
<evidence type="ECO:0000313" key="6">
    <source>
        <dbReference type="EMBL" id="PFX26835.1"/>
    </source>
</evidence>
<feature type="transmembrane region" description="Helical" evidence="4">
    <location>
        <begin position="493"/>
        <end position="516"/>
    </location>
</feature>
<dbReference type="CDD" id="cd17352">
    <property type="entry name" value="MFS_MCT_SLC16"/>
    <property type="match status" value="1"/>
</dbReference>
<feature type="transmembrane region" description="Helical" evidence="4">
    <location>
        <begin position="324"/>
        <end position="346"/>
    </location>
</feature>
<organism evidence="6 7">
    <name type="scientific">Stylophora pistillata</name>
    <name type="common">Smooth cauliflower coral</name>
    <dbReference type="NCBI Taxonomy" id="50429"/>
    <lineage>
        <taxon>Eukaryota</taxon>
        <taxon>Metazoa</taxon>
        <taxon>Cnidaria</taxon>
        <taxon>Anthozoa</taxon>
        <taxon>Hexacorallia</taxon>
        <taxon>Scleractinia</taxon>
        <taxon>Astrocoeniina</taxon>
        <taxon>Pocilloporidae</taxon>
        <taxon>Stylophora</taxon>
    </lineage>
</organism>
<evidence type="ECO:0000259" key="5">
    <source>
        <dbReference type="PROSITE" id="PS50850"/>
    </source>
</evidence>
<accession>A0A2B4SEH1</accession>
<dbReference type="InterPro" id="IPR036874">
    <property type="entry name" value="Carbonic_anhydrase_sf"/>
</dbReference>
<feature type="binding site" evidence="3">
    <location>
        <position position="103"/>
    </location>
    <ligand>
        <name>Zn(2+)</name>
        <dbReference type="ChEBI" id="CHEBI:29105"/>
    </ligand>
</feature>
<keyword evidence="4" id="KW-1133">Transmembrane helix</keyword>
<keyword evidence="4" id="KW-0812">Transmembrane</keyword>
<dbReference type="Proteomes" id="UP000225706">
    <property type="component" value="Unassembled WGS sequence"/>
</dbReference>
<dbReference type="SUPFAM" id="SSF53056">
    <property type="entry name" value="beta-carbonic anhydrase, cab"/>
    <property type="match status" value="1"/>
</dbReference>